<organism evidence="9 10">
    <name type="scientific">Alosa alosa</name>
    <name type="common">allis shad</name>
    <dbReference type="NCBI Taxonomy" id="278164"/>
    <lineage>
        <taxon>Eukaryota</taxon>
        <taxon>Metazoa</taxon>
        <taxon>Chordata</taxon>
        <taxon>Craniata</taxon>
        <taxon>Vertebrata</taxon>
        <taxon>Euteleostomi</taxon>
        <taxon>Actinopterygii</taxon>
        <taxon>Neopterygii</taxon>
        <taxon>Teleostei</taxon>
        <taxon>Clupei</taxon>
        <taxon>Clupeiformes</taxon>
        <taxon>Clupeoidei</taxon>
        <taxon>Clupeidae</taxon>
        <taxon>Alosa</taxon>
    </lineage>
</organism>
<dbReference type="CDD" id="cd23701">
    <property type="entry name" value="At1g26750"/>
    <property type="match status" value="1"/>
</dbReference>
<dbReference type="GO" id="GO:0005840">
    <property type="term" value="C:ribosome"/>
    <property type="evidence" value="ECO:0007669"/>
    <property type="project" value="InterPro"/>
</dbReference>
<feature type="domain" description="Small ribosomal subunit protein mS23 conserved" evidence="8">
    <location>
        <begin position="2"/>
        <end position="132"/>
    </location>
</feature>
<dbReference type="GO" id="GO:0006412">
    <property type="term" value="P:translation"/>
    <property type="evidence" value="ECO:0007669"/>
    <property type="project" value="InterPro"/>
</dbReference>
<dbReference type="InterPro" id="IPR019520">
    <property type="entry name" value="Ribosomal_mS23_met"/>
</dbReference>
<evidence type="ECO:0000256" key="2">
    <source>
        <dbReference type="ARBA" id="ARBA00009864"/>
    </source>
</evidence>
<evidence type="ECO:0000256" key="3">
    <source>
        <dbReference type="ARBA" id="ARBA00022980"/>
    </source>
</evidence>
<gene>
    <name evidence="9" type="ORF">AALO_G00197980</name>
</gene>
<feature type="compositionally biased region" description="Low complexity" evidence="7">
    <location>
        <begin position="179"/>
        <end position="193"/>
    </location>
</feature>
<feature type="region of interest" description="Disordered" evidence="7">
    <location>
        <begin position="162"/>
        <end position="193"/>
    </location>
</feature>
<evidence type="ECO:0000256" key="4">
    <source>
        <dbReference type="ARBA" id="ARBA00023128"/>
    </source>
</evidence>
<dbReference type="EMBL" id="JADWDJ010000015">
    <property type="protein sequence ID" value="KAG5269070.1"/>
    <property type="molecule type" value="Genomic_DNA"/>
</dbReference>
<proteinExistence type="inferred from homology"/>
<evidence type="ECO:0000259" key="8">
    <source>
        <dbReference type="Pfam" id="PF10484"/>
    </source>
</evidence>
<name>A0AAV6G2A4_9TELE</name>
<keyword evidence="10" id="KW-1185">Reference proteome</keyword>
<evidence type="ECO:0000313" key="9">
    <source>
        <dbReference type="EMBL" id="KAG5269070.1"/>
    </source>
</evidence>
<comment type="subcellular location">
    <subcellularLocation>
        <location evidence="1">Mitochondrion</location>
    </subcellularLocation>
</comment>
<dbReference type="Proteomes" id="UP000823561">
    <property type="component" value="Chromosome 15"/>
</dbReference>
<dbReference type="AlphaFoldDB" id="A0AAV6G2A4"/>
<dbReference type="PANTHER" id="PTHR15925:SF2">
    <property type="entry name" value="SMALL RIBOSOMAL SUBUNIT PROTEIN MS23"/>
    <property type="match status" value="1"/>
</dbReference>
<keyword evidence="5" id="KW-0687">Ribonucleoprotein</keyword>
<feature type="compositionally biased region" description="Polar residues" evidence="7">
    <location>
        <begin position="163"/>
        <end position="178"/>
    </location>
</feature>
<evidence type="ECO:0000313" key="10">
    <source>
        <dbReference type="Proteomes" id="UP000823561"/>
    </source>
</evidence>
<comment type="similarity">
    <text evidence="2">Belongs to the mitochondrion-specific ribosomal protein mS23 family.</text>
</comment>
<keyword evidence="3" id="KW-0689">Ribosomal protein</keyword>
<sequence length="193" mass="21982">MAGSRLEKFGTVFTRVRDLMRAGVIKEKDKPIWYDVYAAFPPKRNPLYVKPLTRTVRNTEDKVPEIFYREDVIRAKFYDTYGNGPRTIDLSKSNFVSTCQRFVEKYNELQSSGNFEEDGLFEETSKALLAEGIILRRKGGPTVAAEHRDPILAMKLTKMLAEEQQTNTAADETTSTLRDQTQTETPTTDPKSS</sequence>
<dbReference type="PANTHER" id="PTHR15925">
    <property type="entry name" value="MITOCHONDRIAL RIBOSOMAL PROTEIN S23"/>
    <property type="match status" value="1"/>
</dbReference>
<accession>A0AAV6G2A4</accession>
<evidence type="ECO:0000256" key="5">
    <source>
        <dbReference type="ARBA" id="ARBA00023274"/>
    </source>
</evidence>
<evidence type="ECO:0000256" key="6">
    <source>
        <dbReference type="ARBA" id="ARBA00035137"/>
    </source>
</evidence>
<dbReference type="Pfam" id="PF10484">
    <property type="entry name" value="MRP-S23"/>
    <property type="match status" value="1"/>
</dbReference>
<evidence type="ECO:0000256" key="7">
    <source>
        <dbReference type="SAM" id="MobiDB-lite"/>
    </source>
</evidence>
<dbReference type="InterPro" id="IPR059242">
    <property type="entry name" value="mS23_dom"/>
</dbReference>
<dbReference type="GO" id="GO:0005739">
    <property type="term" value="C:mitochondrion"/>
    <property type="evidence" value="ECO:0007669"/>
    <property type="project" value="InterPro"/>
</dbReference>
<evidence type="ECO:0000256" key="1">
    <source>
        <dbReference type="ARBA" id="ARBA00004173"/>
    </source>
</evidence>
<dbReference type="InterPro" id="IPR023611">
    <property type="entry name" value="mS23_dom_met"/>
</dbReference>
<dbReference type="GO" id="GO:0003735">
    <property type="term" value="F:structural constituent of ribosome"/>
    <property type="evidence" value="ECO:0007669"/>
    <property type="project" value="InterPro"/>
</dbReference>
<protein>
    <recommendedName>
        <fullName evidence="6">Small ribosomal subunit protein mS23</fullName>
    </recommendedName>
</protein>
<comment type="caution">
    <text evidence="9">The sequence shown here is derived from an EMBL/GenBank/DDBJ whole genome shotgun (WGS) entry which is preliminary data.</text>
</comment>
<keyword evidence="4" id="KW-0496">Mitochondrion</keyword>
<reference evidence="9" key="1">
    <citation type="submission" date="2020-10" db="EMBL/GenBank/DDBJ databases">
        <title>Chromosome-scale genome assembly of the Allis shad, Alosa alosa.</title>
        <authorList>
            <person name="Margot Z."/>
            <person name="Christophe K."/>
            <person name="Cabau C."/>
            <person name="Louis A."/>
            <person name="Berthelot C."/>
            <person name="Parey E."/>
            <person name="Roest Crollius H."/>
            <person name="Montfort J."/>
            <person name="Robinson-Rechavi M."/>
            <person name="Bucao C."/>
            <person name="Bouchez O."/>
            <person name="Gislard M."/>
            <person name="Lluch J."/>
            <person name="Milhes M."/>
            <person name="Lampietro C."/>
            <person name="Lopez Roques C."/>
            <person name="Donnadieu C."/>
            <person name="Braasch I."/>
            <person name="Desvignes T."/>
            <person name="Postlethwait J."/>
            <person name="Bobe J."/>
            <person name="Guiguen Y."/>
        </authorList>
    </citation>
    <scope>NUCLEOTIDE SEQUENCE</scope>
    <source>
        <strain evidence="9">M-15738</strain>
        <tissue evidence="9">Blood</tissue>
    </source>
</reference>